<dbReference type="GO" id="GO:0009908">
    <property type="term" value="P:flower development"/>
    <property type="evidence" value="ECO:0007669"/>
    <property type="project" value="UniProtKB-KW"/>
</dbReference>
<evidence type="ECO:0000256" key="3">
    <source>
        <dbReference type="ARBA" id="ARBA00022782"/>
    </source>
</evidence>
<accession>A0AAD3T1K8</accession>
<name>A0AAD3T1K8_NEPGR</name>
<comment type="caution">
    <text evidence="7">The sequence shown here is derived from an EMBL/GenBank/DDBJ whole genome shotgun (WGS) entry which is preliminary data.</text>
</comment>
<reference evidence="7" key="1">
    <citation type="submission" date="2023-05" db="EMBL/GenBank/DDBJ databases">
        <title>Nepenthes gracilis genome sequencing.</title>
        <authorList>
            <person name="Fukushima K."/>
        </authorList>
    </citation>
    <scope>NUCLEOTIDE SEQUENCE</scope>
    <source>
        <strain evidence="7">SING2019-196</strain>
    </source>
</reference>
<evidence type="ECO:0000256" key="2">
    <source>
        <dbReference type="ARBA" id="ARBA00022473"/>
    </source>
</evidence>
<protein>
    <recommendedName>
        <fullName evidence="5">FRIGIDA-like protein</fullName>
    </recommendedName>
</protein>
<dbReference type="GO" id="GO:0030154">
    <property type="term" value="P:cell differentiation"/>
    <property type="evidence" value="ECO:0007669"/>
    <property type="project" value="UniProtKB-KW"/>
</dbReference>
<dbReference type="PANTHER" id="PTHR31791:SF49">
    <property type="entry name" value="INACTIVE PROTEIN FRIGIDA"/>
    <property type="match status" value="1"/>
</dbReference>
<dbReference type="Pfam" id="PF07899">
    <property type="entry name" value="Frigida"/>
    <property type="match status" value="1"/>
</dbReference>
<dbReference type="InterPro" id="IPR012474">
    <property type="entry name" value="Frigida"/>
</dbReference>
<keyword evidence="3 5" id="KW-0221">Differentiation</keyword>
<feature type="region of interest" description="Disordered" evidence="6">
    <location>
        <begin position="446"/>
        <end position="470"/>
    </location>
</feature>
<evidence type="ECO:0000313" key="7">
    <source>
        <dbReference type="EMBL" id="GMH20977.1"/>
    </source>
</evidence>
<evidence type="ECO:0000256" key="1">
    <source>
        <dbReference type="ARBA" id="ARBA00008956"/>
    </source>
</evidence>
<evidence type="ECO:0000256" key="4">
    <source>
        <dbReference type="ARBA" id="ARBA00023089"/>
    </source>
</evidence>
<dbReference type="EMBL" id="BSYO01000022">
    <property type="protein sequence ID" value="GMH20977.1"/>
    <property type="molecule type" value="Genomic_DNA"/>
</dbReference>
<dbReference type="PANTHER" id="PTHR31791">
    <property type="entry name" value="FRIGIDA-LIKE PROTEIN 3-RELATED"/>
    <property type="match status" value="1"/>
</dbReference>
<dbReference type="Proteomes" id="UP001279734">
    <property type="component" value="Unassembled WGS sequence"/>
</dbReference>
<proteinExistence type="inferred from homology"/>
<sequence>MALISPNSTRALPASVSKVEESASFQPVEGGKIGALEMKKKEPPFLKFIDELRNLSSVAHAFQCRWDELQNHLDFICSAIEEREKQRVCPPQNQQQHVMTATVKETEISCSKAEKSVDSNLPNVRCEETEQKPISAKTLGDSLGSELDSICQSMNGRELRRYILLRVSDYKKLRQEVPAALKNAPNPAKLVLESIGKFYLQGKRAYVKDRPQIIARQAALFVLEFFLLMGGCDELEPSVKEEAEATALAWKNRIVIEGGLARANNADARGLLLLISCFGIPGMFTVEDLVHLLSVSNPREISEALRKSSFLVMRISDIVEAMKENEMHIEAVDVIYTFELEHKFSPMSILVSFLKNLKEACSEARKDAQASPLLRAKANEKQIAGLKSVLNCLEAHKVDPVKLLPGWNIKARIKSLEKGIAKQKQKTWEKRKADGLDKYVSPKIRSDKRPRVTGDAPASIPSPFSGSQGPKITNIPPYPPGSVFPHNFYDYPAASAWPHDYIRRSFLDNAVGTGIRTGLLPSGVPTGSSGFISASATGVQGAMLDSFGQSTSGNGYFHESLAVQAPPMGSRSFLGPSSSLERFPGLPEPSSIGVGDRRPSSDLYHFADSVLEGDYHSGLRRPSGTTDQIQYSSSFFY</sequence>
<evidence type="ECO:0000256" key="5">
    <source>
        <dbReference type="RuleBase" id="RU364012"/>
    </source>
</evidence>
<keyword evidence="4 5" id="KW-0287">Flowering</keyword>
<comment type="similarity">
    <text evidence="1 5">Belongs to the Frigida family.</text>
</comment>
<keyword evidence="8" id="KW-1185">Reference proteome</keyword>
<evidence type="ECO:0000313" key="8">
    <source>
        <dbReference type="Proteomes" id="UP001279734"/>
    </source>
</evidence>
<keyword evidence="2 5" id="KW-0217">Developmental protein</keyword>
<gene>
    <name evidence="7" type="ORF">Nepgr_022819</name>
</gene>
<organism evidence="7 8">
    <name type="scientific">Nepenthes gracilis</name>
    <name type="common">Slender pitcher plant</name>
    <dbReference type="NCBI Taxonomy" id="150966"/>
    <lineage>
        <taxon>Eukaryota</taxon>
        <taxon>Viridiplantae</taxon>
        <taxon>Streptophyta</taxon>
        <taxon>Embryophyta</taxon>
        <taxon>Tracheophyta</taxon>
        <taxon>Spermatophyta</taxon>
        <taxon>Magnoliopsida</taxon>
        <taxon>eudicotyledons</taxon>
        <taxon>Gunneridae</taxon>
        <taxon>Pentapetalae</taxon>
        <taxon>Caryophyllales</taxon>
        <taxon>Nepenthaceae</taxon>
        <taxon>Nepenthes</taxon>
    </lineage>
</organism>
<evidence type="ECO:0000256" key="6">
    <source>
        <dbReference type="SAM" id="MobiDB-lite"/>
    </source>
</evidence>
<dbReference type="AlphaFoldDB" id="A0AAD3T1K8"/>